<evidence type="ECO:0000256" key="1">
    <source>
        <dbReference type="SAM" id="MobiDB-lite"/>
    </source>
</evidence>
<keyword evidence="2" id="KW-0812">Transmembrane</keyword>
<evidence type="ECO:0000259" key="3">
    <source>
        <dbReference type="Pfam" id="PF14344"/>
    </source>
</evidence>
<feature type="compositionally biased region" description="Gly residues" evidence="1">
    <location>
        <begin position="58"/>
        <end position="72"/>
    </location>
</feature>
<dbReference type="InterPro" id="IPR025510">
    <property type="entry name" value="DUF4397"/>
</dbReference>
<gene>
    <name evidence="4" type="ORF">CAP_9009</name>
</gene>
<evidence type="ECO:0000256" key="2">
    <source>
        <dbReference type="SAM" id="Phobius"/>
    </source>
</evidence>
<organism evidence="4 5">
    <name type="scientific">Chondromyces apiculatus DSM 436</name>
    <dbReference type="NCBI Taxonomy" id="1192034"/>
    <lineage>
        <taxon>Bacteria</taxon>
        <taxon>Pseudomonadati</taxon>
        <taxon>Myxococcota</taxon>
        <taxon>Polyangia</taxon>
        <taxon>Polyangiales</taxon>
        <taxon>Polyangiaceae</taxon>
        <taxon>Chondromyces</taxon>
    </lineage>
</organism>
<dbReference type="EMBL" id="ASRX01000098">
    <property type="protein sequence ID" value="EYF00790.1"/>
    <property type="molecule type" value="Genomic_DNA"/>
</dbReference>
<keyword evidence="2" id="KW-1133">Transmembrane helix</keyword>
<feature type="region of interest" description="Disordered" evidence="1">
    <location>
        <begin position="49"/>
        <end position="73"/>
    </location>
</feature>
<dbReference type="Pfam" id="PF14344">
    <property type="entry name" value="DUF4397"/>
    <property type="match status" value="1"/>
</dbReference>
<reference evidence="4 5" key="1">
    <citation type="submission" date="2013-05" db="EMBL/GenBank/DDBJ databases">
        <title>Genome assembly of Chondromyces apiculatus DSM 436.</title>
        <authorList>
            <person name="Sharma G."/>
            <person name="Khatri I."/>
            <person name="Kaur C."/>
            <person name="Mayilraj S."/>
            <person name="Subramanian S."/>
        </authorList>
    </citation>
    <scope>NUCLEOTIDE SEQUENCE [LARGE SCALE GENOMIC DNA]</scope>
    <source>
        <strain evidence="4 5">DSM 436</strain>
    </source>
</reference>
<keyword evidence="2" id="KW-0472">Membrane</keyword>
<name>A0A017SVZ9_9BACT</name>
<feature type="transmembrane region" description="Helical" evidence="2">
    <location>
        <begin position="21"/>
        <end position="44"/>
    </location>
</feature>
<sequence length="319" mass="32806">MLLEKHRSTQEMNMAKRGHRWLVVSLMLGLPGIVNVGCGVEMSVTDNYEGVPPRSDGDGGAAGVGGAGGAGGAPAAPRSEFRIAHLSPKGPLFDACLLRGDERIGPLLEGLGVTEGINYAQVSRYIAVDPGVYTFRVVNVGATDCEKGFIGAADVDGVVLDADRRLTIAALGEMDASLSVQKFRMTAFADETTVSSGMTGVRLMHAVPDVTRLDVGEEMGTSFVPLATELPFGEAVTSGSGAGFVETEPRSGVTLSVRTSGASEDLLTVPDLGFGAGQLSSVFVIGNIDDTPRPLALLVCADLAAPVGGLTSCIVPGSL</sequence>
<dbReference type="Proteomes" id="UP000019678">
    <property type="component" value="Unassembled WGS sequence"/>
</dbReference>
<dbReference type="STRING" id="1192034.CAP_9009"/>
<feature type="domain" description="DUF4397" evidence="3">
    <location>
        <begin position="80"/>
        <end position="215"/>
    </location>
</feature>
<dbReference type="AlphaFoldDB" id="A0A017SVZ9"/>
<accession>A0A017SVZ9</accession>
<evidence type="ECO:0000313" key="4">
    <source>
        <dbReference type="EMBL" id="EYF00790.1"/>
    </source>
</evidence>
<comment type="caution">
    <text evidence="4">The sequence shown here is derived from an EMBL/GenBank/DDBJ whole genome shotgun (WGS) entry which is preliminary data.</text>
</comment>
<evidence type="ECO:0000313" key="5">
    <source>
        <dbReference type="Proteomes" id="UP000019678"/>
    </source>
</evidence>
<keyword evidence="5" id="KW-1185">Reference proteome</keyword>
<protein>
    <recommendedName>
        <fullName evidence="3">DUF4397 domain-containing protein</fullName>
    </recommendedName>
</protein>
<proteinExistence type="predicted"/>